<feature type="region of interest" description="Disordered" evidence="3">
    <location>
        <begin position="778"/>
        <end position="818"/>
    </location>
</feature>
<dbReference type="PRINTS" id="PR00038">
    <property type="entry name" value="HTHLUXR"/>
</dbReference>
<evidence type="ECO:0000256" key="2">
    <source>
        <dbReference type="ARBA" id="ARBA00022840"/>
    </source>
</evidence>
<dbReference type="InterPro" id="IPR041664">
    <property type="entry name" value="AAA_16"/>
</dbReference>
<dbReference type="SUPFAM" id="SSF52540">
    <property type="entry name" value="P-loop containing nucleoside triphosphate hydrolases"/>
    <property type="match status" value="1"/>
</dbReference>
<dbReference type="Gene3D" id="1.10.10.10">
    <property type="entry name" value="Winged helix-like DNA-binding domain superfamily/Winged helix DNA-binding domain"/>
    <property type="match status" value="1"/>
</dbReference>
<feature type="region of interest" description="Disordered" evidence="3">
    <location>
        <begin position="504"/>
        <end position="536"/>
    </location>
</feature>
<dbReference type="CDD" id="cd06170">
    <property type="entry name" value="LuxR_C_like"/>
    <property type="match status" value="1"/>
</dbReference>
<protein>
    <recommendedName>
        <fullName evidence="4">HTH luxR-type domain-containing protein</fullName>
    </recommendedName>
</protein>
<dbReference type="InterPro" id="IPR027417">
    <property type="entry name" value="P-loop_NTPase"/>
</dbReference>
<dbReference type="PROSITE" id="PS00622">
    <property type="entry name" value="HTH_LUXR_1"/>
    <property type="match status" value="1"/>
</dbReference>
<dbReference type="PANTHER" id="PTHR16305:SF35">
    <property type="entry name" value="TRANSCRIPTIONAL ACTIVATOR DOMAIN"/>
    <property type="match status" value="1"/>
</dbReference>
<accession>A0ABM7F7B2</accession>
<dbReference type="Pfam" id="PF13191">
    <property type="entry name" value="AAA_16"/>
    <property type="match status" value="1"/>
</dbReference>
<dbReference type="PANTHER" id="PTHR16305">
    <property type="entry name" value="TESTICULAR SOLUBLE ADENYLYL CYCLASE"/>
    <property type="match status" value="1"/>
</dbReference>
<dbReference type="InterPro" id="IPR016032">
    <property type="entry name" value="Sig_transdc_resp-reg_C-effctor"/>
</dbReference>
<gene>
    <name evidence="5" type="ORF">SGFS_031180</name>
</gene>
<keyword evidence="1" id="KW-0547">Nucleotide-binding</keyword>
<evidence type="ECO:0000256" key="1">
    <source>
        <dbReference type="ARBA" id="ARBA00022741"/>
    </source>
</evidence>
<dbReference type="EMBL" id="AP018448">
    <property type="protein sequence ID" value="BBC31824.1"/>
    <property type="molecule type" value="Genomic_DNA"/>
</dbReference>
<name>A0ABM7F7B2_9ACTN</name>
<evidence type="ECO:0000259" key="4">
    <source>
        <dbReference type="PROSITE" id="PS50043"/>
    </source>
</evidence>
<keyword evidence="2" id="KW-0067">ATP-binding</keyword>
<dbReference type="Proteomes" id="UP001321542">
    <property type="component" value="Chromosome"/>
</dbReference>
<reference evidence="5 6" key="1">
    <citation type="journal article" date="2010" name="ChemBioChem">
        <title>Cloning and characterization of the biosynthetic gene cluster of 16-membered macrolide antibiotic FD-891: involvement of a dual functional cytochrome P450 monooxygenase catalyzing epoxidation and hydroxylation.</title>
        <authorList>
            <person name="Kudo F."/>
            <person name="Motegi A."/>
            <person name="Mizoue K."/>
            <person name="Eguchi T."/>
        </authorList>
    </citation>
    <scope>NUCLEOTIDE SEQUENCE [LARGE SCALE GENOMIC DNA]</scope>
    <source>
        <strain evidence="5 6">A-8890</strain>
    </source>
</reference>
<feature type="domain" description="HTH luxR-type" evidence="4">
    <location>
        <begin position="812"/>
        <end position="877"/>
    </location>
</feature>
<evidence type="ECO:0000313" key="5">
    <source>
        <dbReference type="EMBL" id="BBC31824.1"/>
    </source>
</evidence>
<proteinExistence type="predicted"/>
<dbReference type="PROSITE" id="PS50043">
    <property type="entry name" value="HTH_LUXR_2"/>
    <property type="match status" value="1"/>
</dbReference>
<evidence type="ECO:0000256" key="3">
    <source>
        <dbReference type="SAM" id="MobiDB-lite"/>
    </source>
</evidence>
<reference evidence="5 6" key="2">
    <citation type="journal article" date="2023" name="ChemBioChem">
        <title>Acyltransferase Domain Exchange between Two Independent Type I Polyketide Synthases in the Same Producer Strain of Macrolide Antibiotics.</title>
        <authorList>
            <person name="Kudo F."/>
            <person name="Kishikawa K."/>
            <person name="Tsuboi K."/>
            <person name="Kido T."/>
            <person name="Usui T."/>
            <person name="Hashimoto J."/>
            <person name="Shin-Ya K."/>
            <person name="Miyanaga A."/>
            <person name="Eguchi T."/>
        </authorList>
    </citation>
    <scope>NUCLEOTIDE SEQUENCE [LARGE SCALE GENOMIC DNA]</scope>
    <source>
        <strain evidence="5 6">A-8890</strain>
    </source>
</reference>
<sequence length="886" mass="94252">MSRQTTCGAPDRPGPCTTARPGLLPVGRDKERRLLEKVLPKRHDITSSAAVVLLEGRFGLGRTTLLRWAAATAERHGAQVLAAHCSRTESDFPYGAVTQLLAPLPSFAPKVSELLRFHPPADPCARTRWLAPALLAEAAERPLLLVLDDAQWADAASLHVLTQTIRQLRDTRVTVLVATTPDDRPDSLRRLLGLGALHRGRGRTDRLLRLGPLGPEAFAEMLAAHGWPAPVDPALAAEVTRLCRGNPKALDRALAACGADRPTGGEVTPEALQGPATAALAELADRAVEHLPDEAQALLRAYDVAAGALETEQVVRLAGLSVPAGARAQTLLNRLDLLTDGDRPVPTFPGSVRLAFARLNATEREELHARAAELCYRTGVRASRIAGMLIAAPSFRPPWALEVLCSDVTAPRPSEEAHSPIHVLEHSLLRTEAPMERLGLHIQLALASITSNPIVTQRQLDTAYRLSLSGTDPVSTRIRLHAADILTMLQGPDALADATVGQFQRGVPPQAGHPWREPSAPRSGSAEGPDAVDPLPGPARAALRAWQLAAAGVDQERAMALARQALCGAPPPPGITLFTPTLAGVGALMLSEDVKDIEEAVLSAGAVVDDALFAGARFAALHGLLLRAQAYRRLGRTDLQIADLKSVAELSDNRTPHPRLLPLLSAAHATLLRLEGHLAAAEHVLAVDLPEVREESMAMSAFLSARAKVYEATGRFEEALADLMSVGRGLSNRGWHNPALLPWRARAATLAERLGKRAFASRLFAEERRLASAWAVAGTSGDSGSVDPSRLSPTSRAGEAERAYGRERGPDPSPGAVALTPAESRVAELAAEGLSNKLVAERLSISPRTVELHLTRAYRKLGISGRAGLRAALASVCHTKGDGRAA</sequence>
<feature type="region of interest" description="Disordered" evidence="3">
    <location>
        <begin position="1"/>
        <end position="23"/>
    </location>
</feature>
<dbReference type="SMART" id="SM00421">
    <property type="entry name" value="HTH_LUXR"/>
    <property type="match status" value="1"/>
</dbReference>
<dbReference type="InterPro" id="IPR000792">
    <property type="entry name" value="Tscrpt_reg_LuxR_C"/>
</dbReference>
<dbReference type="Pfam" id="PF00196">
    <property type="entry name" value="GerE"/>
    <property type="match status" value="1"/>
</dbReference>
<dbReference type="Gene3D" id="3.40.50.300">
    <property type="entry name" value="P-loop containing nucleotide triphosphate hydrolases"/>
    <property type="match status" value="1"/>
</dbReference>
<dbReference type="InterPro" id="IPR036388">
    <property type="entry name" value="WH-like_DNA-bd_sf"/>
</dbReference>
<dbReference type="RefSeq" id="WP_286250655.1">
    <property type="nucleotide sequence ID" value="NZ_AP018448.1"/>
</dbReference>
<feature type="compositionally biased region" description="Basic and acidic residues" evidence="3">
    <location>
        <begin position="798"/>
        <end position="810"/>
    </location>
</feature>
<evidence type="ECO:0000313" key="6">
    <source>
        <dbReference type="Proteomes" id="UP001321542"/>
    </source>
</evidence>
<keyword evidence="6" id="KW-1185">Reference proteome</keyword>
<organism evidence="5 6">
    <name type="scientific">Streptomyces graminofaciens</name>
    <dbReference type="NCBI Taxonomy" id="68212"/>
    <lineage>
        <taxon>Bacteria</taxon>
        <taxon>Bacillati</taxon>
        <taxon>Actinomycetota</taxon>
        <taxon>Actinomycetes</taxon>
        <taxon>Kitasatosporales</taxon>
        <taxon>Streptomycetaceae</taxon>
        <taxon>Streptomyces</taxon>
    </lineage>
</organism>
<dbReference type="SUPFAM" id="SSF46894">
    <property type="entry name" value="C-terminal effector domain of the bipartite response regulators"/>
    <property type="match status" value="1"/>
</dbReference>